<sequence>MASASTSKNQQLEPTVFHSLPLLQSFPWFTEQILGVRSVTELLRKILPLTPYQLGIEVPDFQALVMNMCSSSDLQSDRWESFFSSIKSVHSFKLPLFFALSSSVASLFLPSCFMTKDFNRLLLLQGLGGPRPNILMKVENILWRALFDSASGRHPLPSRFRTAFREIEALDLAGVACPDSEWLAGDSSFQEAISRQFTRKQPPGHGRGAPAQDASKPVSLPKPGATEPRPPSSCSRQSAALAATDDSSEDATGSLQRPVTRSVTGKIKDHVIKDQLRTPEYPPSGPSSRKKGKKKKDTSKGSPLASDSKEIVQRSPSPATSVTAKAPFARKRAISAGSDGPPQQHLKALKLEGGVRLRVYETIDLSVETRGPPVIDLTLDDCFDDCFNAEPVMLWSDVDNIEYTARFHHQQEAEWFSLLCRAVANSYSNDNGQVCPLFSNPQVSWFSVLTQESLGEMTVSRIQSEGKQAIIVVPGAQSSVHLFGETSLQAFAMLGRPVWIQDFSLPPDRSRLIAGTVNQVLQSVLQGGKVLAAPDFPIPAGVSFLPSLASDAYAWNMTVDQPWCHRRWEMPRSAVSSAVISTRDAYQRFNFSPNGFTTHIEVKSGSQLLVICQPAPFNPHAFTSFALIDQLQHPFLSDWQTLTFQSFHLKAGYTAIIKPLVPYFVLSTEPSIINTGYFFATSTLEAACTGFLVSSITLDSERNQSQKAAHLLLRRLVHYYHLVYTQQGFVFNPDDFSHVPNILSFHGVMGLLALCNIFELSNAILYHLSDFDRHVNIEARRLCRSMVAWLGAHFIFTSPQGTRLDIYHDIWMLFLARQAKAIVTYQTVVQHRSDNPDTQNFRAKIDGCLKNNTALCNKMGELLGWAGDDFGWPNDLVFGVEVRETPGTIPDDIRGETGGDVDYLGTL</sequence>
<evidence type="ECO:0000313" key="3">
    <source>
        <dbReference type="Proteomes" id="UP001140091"/>
    </source>
</evidence>
<dbReference type="EMBL" id="JANBPK010001222">
    <property type="protein sequence ID" value="KAJ2924421.1"/>
    <property type="molecule type" value="Genomic_DNA"/>
</dbReference>
<protein>
    <submittedName>
        <fullName evidence="2">Uncharacterized protein</fullName>
    </submittedName>
</protein>
<reference evidence="2" key="1">
    <citation type="submission" date="2022-06" db="EMBL/GenBank/DDBJ databases">
        <title>Genome Sequence of Candolleomyces eurysporus.</title>
        <authorList>
            <person name="Buettner E."/>
        </authorList>
    </citation>
    <scope>NUCLEOTIDE SEQUENCE</scope>
    <source>
        <strain evidence="2">VTCC 930004</strain>
    </source>
</reference>
<dbReference type="AlphaFoldDB" id="A0A9W8IWX9"/>
<organism evidence="2 3">
    <name type="scientific">Candolleomyces eurysporus</name>
    <dbReference type="NCBI Taxonomy" id="2828524"/>
    <lineage>
        <taxon>Eukaryota</taxon>
        <taxon>Fungi</taxon>
        <taxon>Dikarya</taxon>
        <taxon>Basidiomycota</taxon>
        <taxon>Agaricomycotina</taxon>
        <taxon>Agaricomycetes</taxon>
        <taxon>Agaricomycetidae</taxon>
        <taxon>Agaricales</taxon>
        <taxon>Agaricineae</taxon>
        <taxon>Psathyrellaceae</taxon>
        <taxon>Candolleomyces</taxon>
    </lineage>
</organism>
<name>A0A9W8IWX9_9AGAR</name>
<evidence type="ECO:0000313" key="2">
    <source>
        <dbReference type="EMBL" id="KAJ2924421.1"/>
    </source>
</evidence>
<proteinExistence type="predicted"/>
<feature type="non-terminal residue" evidence="2">
    <location>
        <position position="907"/>
    </location>
</feature>
<dbReference type="OrthoDB" id="3056791at2759"/>
<evidence type="ECO:0000256" key="1">
    <source>
        <dbReference type="SAM" id="MobiDB-lite"/>
    </source>
</evidence>
<accession>A0A9W8IWX9</accession>
<feature type="compositionally biased region" description="Polar residues" evidence="1">
    <location>
        <begin position="314"/>
        <end position="323"/>
    </location>
</feature>
<dbReference type="Proteomes" id="UP001140091">
    <property type="component" value="Unassembled WGS sequence"/>
</dbReference>
<feature type="compositionally biased region" description="Basic residues" evidence="1">
    <location>
        <begin position="288"/>
        <end position="297"/>
    </location>
</feature>
<gene>
    <name evidence="2" type="ORF">H1R20_g12673</name>
</gene>
<feature type="compositionally biased region" description="Polar residues" evidence="1">
    <location>
        <begin position="250"/>
        <end position="263"/>
    </location>
</feature>
<feature type="compositionally biased region" description="Basic and acidic residues" evidence="1">
    <location>
        <begin position="266"/>
        <end position="277"/>
    </location>
</feature>
<feature type="region of interest" description="Disordered" evidence="1">
    <location>
        <begin position="199"/>
        <end position="326"/>
    </location>
</feature>
<keyword evidence="3" id="KW-1185">Reference proteome</keyword>
<comment type="caution">
    <text evidence="2">The sequence shown here is derived from an EMBL/GenBank/DDBJ whole genome shotgun (WGS) entry which is preliminary data.</text>
</comment>
<dbReference type="Gene3D" id="2.60.120.650">
    <property type="entry name" value="Cupin"/>
    <property type="match status" value="1"/>
</dbReference>